<feature type="region of interest" description="Disordered" evidence="1">
    <location>
        <begin position="397"/>
        <end position="425"/>
    </location>
</feature>
<name>A0AAD9FM46_DISEL</name>
<sequence>MKWLWREFFKDNPQLKYVSLKATEGVEAACSEGKDIKAESVKQVNRTLLEATAEVITAFQEWEEQKSQHAMFKAMMSYLHRVETILFFVAATRKADLELHLQAGEALSKLFFAMDRIKYKRLWPRYIADMHDLRINHPQTWEEQHAGNISVTKSVIPFVSVGADHACEHLNKLMKIRSGIIGISNNANARQRFFMVTPELSRLSKEFKSQFDMEADRTTEHHELGPSAVKRAHGTIDKIKAAILSHGNPFTTEGEKLYNVITLAYIPDEYVPQILNANVTGQKLYEDYVSERINGDVSLWAPVKKVNNKMFLSGNKKITVKLRDNTVDLKETKDLFARLMVLARSNRDINQKEAIGNYEFTLTPRALFASNGTILPCHDKSKLINLLEKLTREDVPHEDHQLPQAGSTTHQDAMDTGFTDTTSTDQPSRKIALVDGMVLVQRLSKKPATVVTVKDLSGCFNDRLMSLTRDYDEIILVFDTYRTDSLKSATRDKRRQGKAIQYQVRDDTNIKHIPLSRFLSHDQTKADLTDYLAAKILEHNRGSSKLIITSASGNTRSNKDLLFEENNHKEADTLLIHQAVLASHRNPADAQLMFFSPDTDILLLVTANYDLLLKNKSISMACGVVQIEPLWRALGKERAKALPAFHAFTGADNTGRFSRIGKATWLQIYLKADEDIINALQMLLDEAEVAEGMLSTLASFVCAAYSPKGINIKTIPEIRWHLFCKHRAESDKLRVTSSLQL</sequence>
<evidence type="ECO:0000313" key="2">
    <source>
        <dbReference type="EMBL" id="KAK1906216.1"/>
    </source>
</evidence>
<dbReference type="AlphaFoldDB" id="A0AAD9FM46"/>
<protein>
    <submittedName>
        <fullName evidence="2">Dihydroorotase</fullName>
    </submittedName>
</protein>
<dbReference type="PANTHER" id="PTHR47018:SF3">
    <property type="entry name" value="MYCBP-ASSOCIATED PROTEIN"/>
    <property type="match status" value="1"/>
</dbReference>
<accession>A0AAD9FM46</accession>
<organism evidence="2 3">
    <name type="scientific">Dissostichus eleginoides</name>
    <name type="common">Patagonian toothfish</name>
    <name type="synonym">Dissostichus amissus</name>
    <dbReference type="NCBI Taxonomy" id="100907"/>
    <lineage>
        <taxon>Eukaryota</taxon>
        <taxon>Metazoa</taxon>
        <taxon>Chordata</taxon>
        <taxon>Craniata</taxon>
        <taxon>Vertebrata</taxon>
        <taxon>Euteleostomi</taxon>
        <taxon>Actinopterygii</taxon>
        <taxon>Neopterygii</taxon>
        <taxon>Teleostei</taxon>
        <taxon>Neoteleostei</taxon>
        <taxon>Acanthomorphata</taxon>
        <taxon>Eupercaria</taxon>
        <taxon>Perciformes</taxon>
        <taxon>Notothenioidei</taxon>
        <taxon>Nototheniidae</taxon>
        <taxon>Dissostichus</taxon>
    </lineage>
</organism>
<evidence type="ECO:0000313" key="3">
    <source>
        <dbReference type="Proteomes" id="UP001228049"/>
    </source>
</evidence>
<evidence type="ECO:0000256" key="1">
    <source>
        <dbReference type="SAM" id="MobiDB-lite"/>
    </source>
</evidence>
<reference evidence="2" key="1">
    <citation type="submission" date="2023-04" db="EMBL/GenBank/DDBJ databases">
        <title>Chromosome-level genome of Chaenocephalus aceratus.</title>
        <authorList>
            <person name="Park H."/>
        </authorList>
    </citation>
    <scope>NUCLEOTIDE SEQUENCE</scope>
    <source>
        <strain evidence="2">DE</strain>
        <tissue evidence="2">Muscle</tissue>
    </source>
</reference>
<dbReference type="PANTHER" id="PTHR47018">
    <property type="entry name" value="CXC DOMAIN-CONTAINING PROTEIN-RELATED"/>
    <property type="match status" value="1"/>
</dbReference>
<proteinExistence type="predicted"/>
<dbReference type="Proteomes" id="UP001228049">
    <property type="component" value="Unassembled WGS sequence"/>
</dbReference>
<keyword evidence="3" id="KW-1185">Reference proteome</keyword>
<comment type="caution">
    <text evidence="2">The sequence shown here is derived from an EMBL/GenBank/DDBJ whole genome shotgun (WGS) entry which is preliminary data.</text>
</comment>
<gene>
    <name evidence="2" type="ORF">KUDE01_008618</name>
</gene>
<dbReference type="EMBL" id="JASDAP010000001">
    <property type="protein sequence ID" value="KAK1906216.1"/>
    <property type="molecule type" value="Genomic_DNA"/>
</dbReference>